<evidence type="ECO:0000313" key="9">
    <source>
        <dbReference type="EMBL" id="HAF4459763.1"/>
    </source>
</evidence>
<dbReference type="EMBL" id="DAAVHM010000001">
    <property type="protein sequence ID" value="HAF4813133.1"/>
    <property type="molecule type" value="Genomic_DNA"/>
</dbReference>
<dbReference type="EMBL" id="DAAUZK010000011">
    <property type="protein sequence ID" value="HAF3903345.1"/>
    <property type="molecule type" value="Genomic_DNA"/>
</dbReference>
<dbReference type="EMBL" id="DAAVCN010000002">
    <property type="protein sequence ID" value="HAF4205940.1"/>
    <property type="molecule type" value="Genomic_DNA"/>
</dbReference>
<reference evidence="5" key="1">
    <citation type="journal article" date="2018" name="Genome Biol.">
        <title>SKESA: strategic k-mer extension for scrupulous assemblies.</title>
        <authorList>
            <person name="Souvorov A."/>
            <person name="Agarwala R."/>
            <person name="Lipman D.J."/>
        </authorList>
    </citation>
    <scope>NUCLEOTIDE SEQUENCE</scope>
    <source>
        <strain evidence="9">MA.1002/04</strain>
        <strain evidence="3">MA.BD-PM-2007-03-009617</strain>
        <strain evidence="12">MA.CIT_ST106</strain>
        <strain evidence="10">MA.H103540744</strain>
        <strain evidence="13">MA.JE_S09-000594</strain>
        <strain evidence="1">MA.JE_S09-000734</strain>
        <strain evidence="5">MA.JE_S09-000736</strain>
        <strain evidence="15">MA.JE_S09-000788</strain>
        <strain evidence="6">MA.JE_S09-000789</strain>
        <strain evidence="7">MA.JE_S09-001004</strain>
        <strain evidence="14">MA.JE_S09-001175</strain>
        <strain evidence="2">MA.JE_S09-001176</strain>
        <strain evidence="4">MA.JE_S09-001370</strain>
        <strain evidence="8">MA.JE_S09-001704</strain>
        <strain evidence="11">MA.JE_S09-001746</strain>
    </source>
</reference>
<dbReference type="EMBL" id="DAAUPL010000001">
    <property type="protein sequence ID" value="HAF2122179.1"/>
    <property type="molecule type" value="Genomic_DNA"/>
</dbReference>
<dbReference type="EMBL" id="DAAVTA010000001">
    <property type="protein sequence ID" value="HAF5904016.1"/>
    <property type="molecule type" value="Genomic_DNA"/>
</dbReference>
<evidence type="ECO:0000313" key="13">
    <source>
        <dbReference type="EMBL" id="HAF5779115.1"/>
    </source>
</evidence>
<gene>
    <name evidence="7" type="ORF">G8A87_003979</name>
    <name evidence="15" type="ORF">G8A95_001497</name>
    <name evidence="4" type="ORF">G8B61_004043</name>
    <name evidence="12" type="ORF">G8L76_000817</name>
    <name evidence="14" type="ORF">G8L81_000817</name>
    <name evidence="11" type="ORF">G8M20_001948</name>
    <name evidence="10" type="ORF">G8M31_000700</name>
    <name evidence="3" type="ORF">G8M37_004080</name>
    <name evidence="9" type="ORF">G8M57_002200</name>
    <name evidence="2" type="ORF">G8M97_004300</name>
    <name evidence="8" type="ORF">G8N07_000700</name>
    <name evidence="6" type="ORF">G9A18_002199</name>
    <name evidence="5" type="ORF">G9A56_000818</name>
    <name evidence="1" type="ORF">G9B95_000672</name>
    <name evidence="13" type="ORF">G9F20_001264</name>
</gene>
<name>A0A745U802_SALER</name>
<evidence type="ECO:0000313" key="3">
    <source>
        <dbReference type="EMBL" id="HAF2752002.1"/>
    </source>
</evidence>
<dbReference type="EMBL" id="DAAUTU010000013">
    <property type="protein sequence ID" value="HAF3124357.1"/>
    <property type="molecule type" value="Genomic_DNA"/>
</dbReference>
<protein>
    <submittedName>
        <fullName evidence="5">Uncharacterized protein</fullName>
    </submittedName>
</protein>
<dbReference type="EMBL" id="DAAUNJ010000013">
    <property type="protein sequence ID" value="HAF2273945.1"/>
    <property type="molecule type" value="Genomic_DNA"/>
</dbReference>
<evidence type="ECO:0000313" key="2">
    <source>
        <dbReference type="EMBL" id="HAF2273945.1"/>
    </source>
</evidence>
<sequence length="67" mass="8063">MIASFNEQEEECMSMRRVICSIDEQELNIIEKYKLYYKNKYGVNLSRNAIIRMLVCRLDKEINEVIK</sequence>
<evidence type="ECO:0000313" key="15">
    <source>
        <dbReference type="EMBL" id="HAF6587006.1"/>
    </source>
</evidence>
<evidence type="ECO:0000313" key="1">
    <source>
        <dbReference type="EMBL" id="HAF2122179.1"/>
    </source>
</evidence>
<organism evidence="5">
    <name type="scientific">Salmonella enterica</name>
    <name type="common">Salmonella choleraesuis</name>
    <dbReference type="NCBI Taxonomy" id="28901"/>
    <lineage>
        <taxon>Bacteria</taxon>
        <taxon>Pseudomonadati</taxon>
        <taxon>Pseudomonadota</taxon>
        <taxon>Gammaproteobacteria</taxon>
        <taxon>Enterobacterales</taxon>
        <taxon>Enterobacteriaceae</taxon>
        <taxon>Salmonella</taxon>
    </lineage>
</organism>
<dbReference type="EMBL" id="DAAVFP010000002">
    <property type="protein sequence ID" value="HAF4462695.1"/>
    <property type="molecule type" value="Genomic_DNA"/>
</dbReference>
<evidence type="ECO:0000313" key="10">
    <source>
        <dbReference type="EMBL" id="HAF4462695.1"/>
    </source>
</evidence>
<proteinExistence type="predicted"/>
<comment type="caution">
    <text evidence="5">The sequence shown here is derived from an EMBL/GenBank/DDBJ whole genome shotgun (WGS) entry which is preliminary data.</text>
</comment>
<evidence type="ECO:0000313" key="5">
    <source>
        <dbReference type="EMBL" id="HAF3497931.1"/>
    </source>
</evidence>
<dbReference type="EMBL" id="DAAVFG010000004">
    <property type="protein sequence ID" value="HAF4468267.1"/>
    <property type="molecule type" value="Genomic_DNA"/>
</dbReference>
<evidence type="ECO:0000313" key="6">
    <source>
        <dbReference type="EMBL" id="HAF3888074.1"/>
    </source>
</evidence>
<accession>A0A745U802</accession>
<dbReference type="AlphaFoldDB" id="A0A745U802"/>
<evidence type="ECO:0000313" key="4">
    <source>
        <dbReference type="EMBL" id="HAF3124357.1"/>
    </source>
</evidence>
<dbReference type="EMBL" id="DAAVFO010000004">
    <property type="protein sequence ID" value="HAF4459763.1"/>
    <property type="molecule type" value="Genomic_DNA"/>
</dbReference>
<dbReference type="EMBL" id="DAAUYV010000004">
    <property type="protein sequence ID" value="HAF3888074.1"/>
    <property type="molecule type" value="Genomic_DNA"/>
</dbReference>
<dbReference type="EMBL" id="DAAVXS010000003">
    <property type="protein sequence ID" value="HAF6587006.1"/>
    <property type="molecule type" value="Genomic_DNA"/>
</dbReference>
<evidence type="ECO:0000313" key="12">
    <source>
        <dbReference type="EMBL" id="HAF4813133.1"/>
    </source>
</evidence>
<evidence type="ECO:0000313" key="14">
    <source>
        <dbReference type="EMBL" id="HAF5904016.1"/>
    </source>
</evidence>
<evidence type="ECO:0000313" key="11">
    <source>
        <dbReference type="EMBL" id="HAF4468267.1"/>
    </source>
</evidence>
<evidence type="ECO:0000313" key="8">
    <source>
        <dbReference type="EMBL" id="HAF4205940.1"/>
    </source>
</evidence>
<dbReference type="EMBL" id="DAAVTY010000003">
    <property type="protein sequence ID" value="HAF5779115.1"/>
    <property type="molecule type" value="Genomic_DNA"/>
</dbReference>
<dbReference type="EMBL" id="DAAUWN010000001">
    <property type="protein sequence ID" value="HAF3497931.1"/>
    <property type="molecule type" value="Genomic_DNA"/>
</dbReference>
<dbReference type="EMBL" id="DAAULR010000012">
    <property type="protein sequence ID" value="HAF2752002.1"/>
    <property type="molecule type" value="Genomic_DNA"/>
</dbReference>
<evidence type="ECO:0000313" key="7">
    <source>
        <dbReference type="EMBL" id="HAF3903345.1"/>
    </source>
</evidence>
<reference evidence="5" key="2">
    <citation type="submission" date="2020-02" db="EMBL/GenBank/DDBJ databases">
        <authorList>
            <consortium name="NCBI Pathogen Detection Project"/>
        </authorList>
    </citation>
    <scope>NUCLEOTIDE SEQUENCE</scope>
    <source>
        <strain evidence="9">MA.1002/04</strain>
        <strain evidence="3">MA.BD-PM-2007-03-009617</strain>
        <strain evidence="12">MA.CIT_ST106</strain>
        <strain evidence="10">MA.H103540744</strain>
        <strain evidence="13">MA.JE_S09-000594</strain>
        <strain evidence="1">MA.JE_S09-000734</strain>
        <strain evidence="5">MA.JE_S09-000736</strain>
        <strain evidence="15">MA.JE_S09-000788</strain>
        <strain evidence="6">MA.JE_S09-000789</strain>
        <strain evidence="7">MA.JE_S09-001004</strain>
        <strain evidence="14">MA.JE_S09-001175</strain>
        <strain evidence="2">MA.JE_S09-001176</strain>
        <strain evidence="4">MA.JE_S09-001370</strain>
        <strain evidence="8">MA.JE_S09-001704</strain>
        <strain evidence="11">MA.JE_S09-001746</strain>
    </source>
</reference>